<evidence type="ECO:0000313" key="2">
    <source>
        <dbReference type="EMBL" id="CAK0857367.1"/>
    </source>
</evidence>
<evidence type="ECO:0000256" key="1">
    <source>
        <dbReference type="SAM" id="MobiDB-lite"/>
    </source>
</evidence>
<name>A0ABN9UD22_9DINO</name>
<feature type="region of interest" description="Disordered" evidence="1">
    <location>
        <begin position="31"/>
        <end position="60"/>
    </location>
</feature>
<sequence length="210" mass="22284">MFAGSELIVCRPLVLGAFLGTHGELVARHQELLGPDPPEPPEPPEPGAAPAAPELGRKDWRARRPVLPSSRQYDLNFEALVALLHHVSSRHDALFEAVELMLEADEQQKHRLQGVSPRPSSPQPGNHSRDVSPPAPGPGERGGAPAPGAAGTQSAAGGSVIAQVAALLTPHSKAMSRESSMSQALNKLRGTVYAVIFSRICDRLESDAEE</sequence>
<feature type="non-terminal residue" evidence="2">
    <location>
        <position position="210"/>
    </location>
</feature>
<accession>A0ABN9UD22</accession>
<comment type="caution">
    <text evidence="2">The sequence shown here is derived from an EMBL/GenBank/DDBJ whole genome shotgun (WGS) entry which is preliminary data.</text>
</comment>
<gene>
    <name evidence="2" type="ORF">PCOR1329_LOCUS47504</name>
</gene>
<dbReference type="EMBL" id="CAUYUJ010015725">
    <property type="protein sequence ID" value="CAK0857367.1"/>
    <property type="molecule type" value="Genomic_DNA"/>
</dbReference>
<feature type="compositionally biased region" description="Low complexity" evidence="1">
    <location>
        <begin position="143"/>
        <end position="155"/>
    </location>
</feature>
<reference evidence="2" key="1">
    <citation type="submission" date="2023-10" db="EMBL/GenBank/DDBJ databases">
        <authorList>
            <person name="Chen Y."/>
            <person name="Shah S."/>
            <person name="Dougan E. K."/>
            <person name="Thang M."/>
            <person name="Chan C."/>
        </authorList>
    </citation>
    <scope>NUCLEOTIDE SEQUENCE [LARGE SCALE GENOMIC DNA]</scope>
</reference>
<dbReference type="Proteomes" id="UP001189429">
    <property type="component" value="Unassembled WGS sequence"/>
</dbReference>
<organism evidence="2 3">
    <name type="scientific">Prorocentrum cordatum</name>
    <dbReference type="NCBI Taxonomy" id="2364126"/>
    <lineage>
        <taxon>Eukaryota</taxon>
        <taxon>Sar</taxon>
        <taxon>Alveolata</taxon>
        <taxon>Dinophyceae</taxon>
        <taxon>Prorocentrales</taxon>
        <taxon>Prorocentraceae</taxon>
        <taxon>Prorocentrum</taxon>
    </lineage>
</organism>
<proteinExistence type="predicted"/>
<protein>
    <submittedName>
        <fullName evidence="2">Uncharacterized protein</fullName>
    </submittedName>
</protein>
<evidence type="ECO:0000313" key="3">
    <source>
        <dbReference type="Proteomes" id="UP001189429"/>
    </source>
</evidence>
<feature type="region of interest" description="Disordered" evidence="1">
    <location>
        <begin position="108"/>
        <end position="155"/>
    </location>
</feature>
<keyword evidence="3" id="KW-1185">Reference proteome</keyword>
<feature type="compositionally biased region" description="Pro residues" evidence="1">
    <location>
        <begin position="35"/>
        <end position="47"/>
    </location>
</feature>